<dbReference type="SMART" id="SM00043">
    <property type="entry name" value="CY"/>
    <property type="match status" value="1"/>
</dbReference>
<dbReference type="GO" id="GO:0004869">
    <property type="term" value="F:cysteine-type endopeptidase inhibitor activity"/>
    <property type="evidence" value="ECO:0007669"/>
    <property type="project" value="InterPro"/>
</dbReference>
<dbReference type="PANTHER" id="PTHR46186">
    <property type="entry name" value="CYSTATIN"/>
    <property type="match status" value="1"/>
</dbReference>
<dbReference type="SUPFAM" id="SSF54403">
    <property type="entry name" value="Cystatin/monellin"/>
    <property type="match status" value="1"/>
</dbReference>
<dbReference type="GeneID" id="116530168"/>
<accession>A0A6J3FF67</accession>
<name>A0A6J3FF67_SAPAP</name>
<dbReference type="CDD" id="cd00042">
    <property type="entry name" value="CY"/>
    <property type="match status" value="1"/>
</dbReference>
<keyword evidence="3" id="KW-0732">Signal</keyword>
<keyword evidence="5" id="KW-1185">Reference proteome</keyword>
<dbReference type="GO" id="GO:0005615">
    <property type="term" value="C:extracellular space"/>
    <property type="evidence" value="ECO:0007669"/>
    <property type="project" value="TreeGrafter"/>
</dbReference>
<proteinExistence type="inferred from homology"/>
<feature type="chain" id="PRO_5027065045" evidence="3">
    <location>
        <begin position="43"/>
        <end position="160"/>
    </location>
</feature>
<reference evidence="6" key="1">
    <citation type="submission" date="2025-08" db="UniProtKB">
        <authorList>
            <consortium name="RefSeq"/>
        </authorList>
    </citation>
    <scope>IDENTIFICATION</scope>
    <source>
        <tissue evidence="6">Blood</tissue>
    </source>
</reference>
<feature type="domain" description="Cystatin" evidence="4">
    <location>
        <begin position="48"/>
        <end position="158"/>
    </location>
</feature>
<dbReference type="InterPro" id="IPR018073">
    <property type="entry name" value="Prot_inh_cystat_CS"/>
</dbReference>
<dbReference type="PROSITE" id="PS00287">
    <property type="entry name" value="CYSTATIN"/>
    <property type="match status" value="1"/>
</dbReference>
<dbReference type="GO" id="GO:0005737">
    <property type="term" value="C:cytoplasm"/>
    <property type="evidence" value="ECO:0007669"/>
    <property type="project" value="TreeGrafter"/>
</dbReference>
<dbReference type="Proteomes" id="UP000504640">
    <property type="component" value="Unplaced"/>
</dbReference>
<evidence type="ECO:0000313" key="6">
    <source>
        <dbReference type="RefSeq" id="XP_032104057.1"/>
    </source>
</evidence>
<dbReference type="Gene3D" id="3.10.450.10">
    <property type="match status" value="1"/>
</dbReference>
<dbReference type="InterPro" id="IPR046350">
    <property type="entry name" value="Cystatin_sf"/>
</dbReference>
<dbReference type="AlphaFoldDB" id="A0A6J3FF67"/>
<dbReference type="RefSeq" id="XP_032104057.1">
    <property type="nucleotide sequence ID" value="XM_032248166.1"/>
</dbReference>
<keyword evidence="2" id="KW-1015">Disulfide bond</keyword>
<dbReference type="GO" id="GO:0031982">
    <property type="term" value="C:vesicle"/>
    <property type="evidence" value="ECO:0007669"/>
    <property type="project" value="TreeGrafter"/>
</dbReference>
<evidence type="ECO:0000256" key="1">
    <source>
        <dbReference type="ARBA" id="ARBA00009403"/>
    </source>
</evidence>
<evidence type="ECO:0000259" key="4">
    <source>
        <dbReference type="SMART" id="SM00043"/>
    </source>
</evidence>
<sequence length="160" mass="17762">MLLCSQGAPAPCSVSQQTMAWPLNTPLLLLTVLMMALAGSASVQSGTAVSGGVHAADLNDKSVQRALDFAISEYNKDSKDEYYSRPRQVMAAQKQIVGGVNYFFNVKFARTTCTKSQPNLDNCPFNDQPDLKEEEFCSFQIYEVPWEDKISMVSYKCRKV</sequence>
<comment type="similarity">
    <text evidence="1">Belongs to the cystatin family.</text>
</comment>
<dbReference type="InterPro" id="IPR000010">
    <property type="entry name" value="Cystatin_dom"/>
</dbReference>
<evidence type="ECO:0000256" key="3">
    <source>
        <dbReference type="SAM" id="SignalP"/>
    </source>
</evidence>
<dbReference type="Pfam" id="PF00031">
    <property type="entry name" value="Cystatin"/>
    <property type="match status" value="1"/>
</dbReference>
<organism evidence="5 6">
    <name type="scientific">Sapajus apella</name>
    <name type="common">Brown-capped capuchin</name>
    <name type="synonym">Cebus apella</name>
    <dbReference type="NCBI Taxonomy" id="9515"/>
    <lineage>
        <taxon>Eukaryota</taxon>
        <taxon>Metazoa</taxon>
        <taxon>Chordata</taxon>
        <taxon>Craniata</taxon>
        <taxon>Vertebrata</taxon>
        <taxon>Euteleostomi</taxon>
        <taxon>Mammalia</taxon>
        <taxon>Eutheria</taxon>
        <taxon>Euarchontoglires</taxon>
        <taxon>Primates</taxon>
        <taxon>Haplorrhini</taxon>
        <taxon>Platyrrhini</taxon>
        <taxon>Cebidae</taxon>
        <taxon>Cebinae</taxon>
        <taxon>Sapajus</taxon>
    </lineage>
</organism>
<evidence type="ECO:0000256" key="2">
    <source>
        <dbReference type="ARBA" id="ARBA00023157"/>
    </source>
</evidence>
<gene>
    <name evidence="6" type="primary">CST5</name>
</gene>
<evidence type="ECO:0000313" key="5">
    <source>
        <dbReference type="Proteomes" id="UP000504640"/>
    </source>
</evidence>
<protein>
    <submittedName>
        <fullName evidence="6">Cystatin-D</fullName>
    </submittedName>
</protein>
<dbReference type="CTD" id="1473"/>
<feature type="signal peptide" evidence="3">
    <location>
        <begin position="1"/>
        <end position="42"/>
    </location>
</feature>
<dbReference type="PANTHER" id="PTHR46186:SF1">
    <property type="entry name" value="CYSTATIN-D"/>
    <property type="match status" value="1"/>
</dbReference>
<dbReference type="FunFam" id="3.10.450.10:FF:000004">
    <property type="entry name" value="Cystatin C"/>
    <property type="match status" value="1"/>
</dbReference>